<dbReference type="Proteomes" id="UP000194546">
    <property type="component" value="Unassembled WGS sequence"/>
</dbReference>
<evidence type="ECO:0000313" key="4">
    <source>
        <dbReference type="Proteomes" id="UP000194546"/>
    </source>
</evidence>
<dbReference type="RefSeq" id="WP_061998297.1">
    <property type="nucleotide sequence ID" value="NZ_MSRG01000068.1"/>
</dbReference>
<feature type="chain" id="PRO_5011287681" description="Chalcone isomerase domain-containing protein" evidence="1">
    <location>
        <begin position="17"/>
        <end position="177"/>
    </location>
</feature>
<dbReference type="EMBL" id="NBTY01000212">
    <property type="protein sequence ID" value="OTP65807.1"/>
    <property type="molecule type" value="Genomic_DNA"/>
</dbReference>
<accession>A0A242M3Y2</accession>
<evidence type="ECO:0000313" key="3">
    <source>
        <dbReference type="EMBL" id="OTP65807.1"/>
    </source>
</evidence>
<name>A0A242M3Y2_CABSO</name>
<proteinExistence type="predicted"/>
<dbReference type="Gene3D" id="3.50.70.10">
    <property type="match status" value="1"/>
</dbReference>
<dbReference type="Pfam" id="PF16036">
    <property type="entry name" value="Chalcone_3"/>
    <property type="match status" value="1"/>
</dbReference>
<feature type="domain" description="Chalcone isomerase" evidence="2">
    <location>
        <begin position="41"/>
        <end position="171"/>
    </location>
</feature>
<dbReference type="InterPro" id="IPR016088">
    <property type="entry name" value="Chalcone_isomerase_3-sand"/>
</dbReference>
<reference evidence="3 4" key="1">
    <citation type="submission" date="2017-03" db="EMBL/GenBank/DDBJ databases">
        <title>Genome analysis of strain PAMC 26510.</title>
        <authorList>
            <person name="Oh H.-M."/>
            <person name="Yang J.-A."/>
        </authorList>
    </citation>
    <scope>NUCLEOTIDE SEQUENCE [LARGE SCALE GENOMIC DNA]</scope>
    <source>
        <strain evidence="3 4">PAMC 26510</strain>
    </source>
</reference>
<evidence type="ECO:0000259" key="2">
    <source>
        <dbReference type="Pfam" id="PF16036"/>
    </source>
</evidence>
<organism evidence="3 4">
    <name type="scientific">Caballeronia sordidicola</name>
    <name type="common">Burkholderia sordidicola</name>
    <dbReference type="NCBI Taxonomy" id="196367"/>
    <lineage>
        <taxon>Bacteria</taxon>
        <taxon>Pseudomonadati</taxon>
        <taxon>Pseudomonadota</taxon>
        <taxon>Betaproteobacteria</taxon>
        <taxon>Burkholderiales</taxon>
        <taxon>Burkholderiaceae</taxon>
        <taxon>Caballeronia</taxon>
    </lineage>
</organism>
<comment type="caution">
    <text evidence="3">The sequence shown here is derived from an EMBL/GenBank/DDBJ whole genome shotgun (WGS) entry which is preliminary data.</text>
</comment>
<sequence length="177" mass="19647">MAAALMLLVLPLQAFAFDAAPLVRQTIPQARVQGEGELRMYGFHIYDARLYVGPTGLSSKELTARPFALDIEYARPFKGASIAKRGREEMDDLKLASKSQTREWQQELEKIFPDVQPGDHVVGVFVPERGTTFYADDKVIGTIPGDDFARAFFSIWFDPRTSAPGLRNQLLANGAAQ</sequence>
<feature type="signal peptide" evidence="1">
    <location>
        <begin position="1"/>
        <end position="16"/>
    </location>
</feature>
<evidence type="ECO:0000256" key="1">
    <source>
        <dbReference type="SAM" id="SignalP"/>
    </source>
</evidence>
<keyword evidence="1" id="KW-0732">Signal</keyword>
<protein>
    <recommendedName>
        <fullName evidence="2">Chalcone isomerase domain-containing protein</fullName>
    </recommendedName>
</protein>
<gene>
    <name evidence="3" type="ORF">PAMC26510_36865</name>
</gene>
<dbReference type="AlphaFoldDB" id="A0A242M3Y2"/>
<dbReference type="InterPro" id="IPR016087">
    <property type="entry name" value="Chalcone_isomerase"/>
</dbReference>